<dbReference type="InParanoid" id="B0DCA9"/>
<dbReference type="PANTHER" id="PTHR14187:SF5">
    <property type="entry name" value="HEAT SHOCK 70 KDA PROTEIN 12A"/>
    <property type="match status" value="1"/>
</dbReference>
<gene>
    <name evidence="1" type="ORF">LACBIDRAFT_298123</name>
</gene>
<dbReference type="InterPro" id="IPR043129">
    <property type="entry name" value="ATPase_NBD"/>
</dbReference>
<dbReference type="KEGG" id="lbc:LACBIDRAFT_298123"/>
<dbReference type="STRING" id="486041.B0DCA9"/>
<name>B0DCA9_LACBS</name>
<reference evidence="1 2" key="1">
    <citation type="journal article" date="2008" name="Nature">
        <title>The genome of Laccaria bicolor provides insights into mycorrhizal symbiosis.</title>
        <authorList>
            <person name="Martin F."/>
            <person name="Aerts A."/>
            <person name="Ahren D."/>
            <person name="Brun A."/>
            <person name="Danchin E.G.J."/>
            <person name="Duchaussoy F."/>
            <person name="Gibon J."/>
            <person name="Kohler A."/>
            <person name="Lindquist E."/>
            <person name="Pereda V."/>
            <person name="Salamov A."/>
            <person name="Shapiro H.J."/>
            <person name="Wuyts J."/>
            <person name="Blaudez D."/>
            <person name="Buee M."/>
            <person name="Brokstein P."/>
            <person name="Canbaeck B."/>
            <person name="Cohen D."/>
            <person name="Courty P.E."/>
            <person name="Coutinho P.M."/>
            <person name="Delaruelle C."/>
            <person name="Detter J.C."/>
            <person name="Deveau A."/>
            <person name="DiFazio S."/>
            <person name="Duplessis S."/>
            <person name="Fraissinet-Tachet L."/>
            <person name="Lucic E."/>
            <person name="Frey-Klett P."/>
            <person name="Fourrey C."/>
            <person name="Feussner I."/>
            <person name="Gay G."/>
            <person name="Grimwood J."/>
            <person name="Hoegger P.J."/>
            <person name="Jain P."/>
            <person name="Kilaru S."/>
            <person name="Labbe J."/>
            <person name="Lin Y.C."/>
            <person name="Legue V."/>
            <person name="Le Tacon F."/>
            <person name="Marmeisse R."/>
            <person name="Melayah D."/>
            <person name="Montanini B."/>
            <person name="Muratet M."/>
            <person name="Nehls U."/>
            <person name="Niculita-Hirzel H."/>
            <person name="Oudot-Le Secq M.P."/>
            <person name="Peter M."/>
            <person name="Quesneville H."/>
            <person name="Rajashekar B."/>
            <person name="Reich M."/>
            <person name="Rouhier N."/>
            <person name="Schmutz J."/>
            <person name="Yin T."/>
            <person name="Chalot M."/>
            <person name="Henrissat B."/>
            <person name="Kuees U."/>
            <person name="Lucas S."/>
            <person name="Van de Peer Y."/>
            <person name="Podila G.K."/>
            <person name="Polle A."/>
            <person name="Pukkila P.J."/>
            <person name="Richardson P.M."/>
            <person name="Rouze P."/>
            <person name="Sanders I.R."/>
            <person name="Stajich J.E."/>
            <person name="Tunlid A."/>
            <person name="Tuskan G."/>
            <person name="Grigoriev I.V."/>
        </authorList>
    </citation>
    <scope>NUCLEOTIDE SEQUENCE [LARGE SCALE GENOMIC DNA]</scope>
    <source>
        <strain evidence="2">S238N-H82 / ATCC MYA-4686</strain>
    </source>
</reference>
<evidence type="ECO:0000313" key="1">
    <source>
        <dbReference type="EMBL" id="EDR07866.1"/>
    </source>
</evidence>
<dbReference type="Proteomes" id="UP000001194">
    <property type="component" value="Unassembled WGS sequence"/>
</dbReference>
<evidence type="ECO:0000313" key="2">
    <source>
        <dbReference type="Proteomes" id="UP000001194"/>
    </source>
</evidence>
<dbReference type="HOGENOM" id="CLU_009958_4_2_1"/>
<dbReference type="PANTHER" id="PTHR14187">
    <property type="entry name" value="ALPHA KINASE/ELONGATION FACTOR 2 KINASE"/>
    <property type="match status" value="1"/>
</dbReference>
<organism evidence="2">
    <name type="scientific">Laccaria bicolor (strain S238N-H82 / ATCC MYA-4686)</name>
    <name type="common">Bicoloured deceiver</name>
    <name type="synonym">Laccaria laccata var. bicolor</name>
    <dbReference type="NCBI Taxonomy" id="486041"/>
    <lineage>
        <taxon>Eukaryota</taxon>
        <taxon>Fungi</taxon>
        <taxon>Dikarya</taxon>
        <taxon>Basidiomycota</taxon>
        <taxon>Agaricomycotina</taxon>
        <taxon>Agaricomycetes</taxon>
        <taxon>Agaricomycetidae</taxon>
        <taxon>Agaricales</taxon>
        <taxon>Agaricineae</taxon>
        <taxon>Hydnangiaceae</taxon>
        <taxon>Laccaria</taxon>
    </lineage>
</organism>
<dbReference type="RefSeq" id="XP_001881655.1">
    <property type="nucleotide sequence ID" value="XM_001881620.1"/>
</dbReference>
<dbReference type="OrthoDB" id="2963168at2759"/>
<protein>
    <submittedName>
        <fullName evidence="1">Predicted protein</fullName>
    </submittedName>
</protein>
<proteinExistence type="predicted"/>
<keyword evidence="2" id="KW-1185">Reference proteome</keyword>
<dbReference type="Gene3D" id="3.30.420.40">
    <property type="match status" value="1"/>
</dbReference>
<sequence length="609" mass="67751">MQPRSPYTGPRRKLVLAFDVGTTYSGVSYRNVPSSLRQILINSSYVPSILDPGLVPEIRGVTRFPAQERVGGDCKIPSILYYDQYDVVRAAGAETLLGSVLAQKEEEQWFSCQWFKLHLRPRTPGSMEEIRDTIPALPESKNAVEVFADFLHYLFHCSRTYIEEMHGVGDNWWGSIEDTIEFVLSHPNGWEGAQQEQMRRATVLAGLVPNDEAGQARVSFVTEGEASLHFCIQSGLPAGAMKDNSGVLIVDAGGGTIDLSAYGCASGSADTFQEIAPPQCHFKGSIFVTFNARTYLDAHLRNSKYLEDVPQMADSFDKTTKLLFRNKHEPQYIRFGNLRDKDLAVGIRSGQLKLSGSDVASFFEPSVNCIVDAIAEQSQKARKPINSVFLVGGFAASNWLFAELKEACTQMGLSVLRPDSHVNKAVADGALSFYLDHSVRSRVSRFTYGTDCNTFYDGNDVEHLQRFTSFTALDGSRQIPGAFDVILPKNTQTSETKEFRRGYSQQTVSLSTLSQVAFNLDCYRGELASPRWRDIDAGMYSTLCTIEVDLSKLAHSLGPRQTKDGRVYYKVIYEIVLLFGLTELKAQLCWQENGVLKRTPAKLIYDPAS</sequence>
<dbReference type="SUPFAM" id="SSF53067">
    <property type="entry name" value="Actin-like ATPase domain"/>
    <property type="match status" value="2"/>
</dbReference>
<dbReference type="GeneID" id="6077092"/>
<dbReference type="EMBL" id="DS547103">
    <property type="protein sequence ID" value="EDR07866.1"/>
    <property type="molecule type" value="Genomic_DNA"/>
</dbReference>
<accession>B0DCA9</accession>
<dbReference type="CDD" id="cd10170">
    <property type="entry name" value="ASKHA_NBD_HSP70"/>
    <property type="match status" value="1"/>
</dbReference>
<dbReference type="AlphaFoldDB" id="B0DCA9"/>